<evidence type="ECO:0000313" key="5">
    <source>
        <dbReference type="Proteomes" id="UP000265020"/>
    </source>
</evidence>
<evidence type="ECO:0000259" key="3">
    <source>
        <dbReference type="Pfam" id="PF00048"/>
    </source>
</evidence>
<accession>A0A3Q2G5A8</accession>
<dbReference type="AlphaFoldDB" id="A0A3Q2G5A8"/>
<name>A0A3Q2G5A8_CYPVA</name>
<reference evidence="4" key="1">
    <citation type="submission" date="2025-08" db="UniProtKB">
        <authorList>
            <consortium name="Ensembl"/>
        </authorList>
    </citation>
    <scope>IDENTIFICATION</scope>
</reference>
<sequence>ASVLLLSTGQPAYRSNKCKCSHSLLSRVKLRSIQKEPVVYQPSTFCTQYEIIVKVADKEKCLDPKSHIGQLILNRHKNKLRKTEAVQTTTAPAQSSTTKQATSRQ</sequence>
<evidence type="ECO:0000256" key="1">
    <source>
        <dbReference type="ARBA" id="ARBA00022514"/>
    </source>
</evidence>
<feature type="compositionally biased region" description="Low complexity" evidence="2">
    <location>
        <begin position="87"/>
        <end position="105"/>
    </location>
</feature>
<protein>
    <recommendedName>
        <fullName evidence="3">Chemokine interleukin-8-like domain-containing protein</fullName>
    </recommendedName>
</protein>
<feature type="region of interest" description="Disordered" evidence="2">
    <location>
        <begin position="81"/>
        <end position="105"/>
    </location>
</feature>
<dbReference type="Ensembl" id="ENSCVAT00000027086.1">
    <property type="protein sequence ID" value="ENSCVAP00000018210.1"/>
    <property type="gene ID" value="ENSCVAG00000021442.1"/>
</dbReference>
<dbReference type="GO" id="GO:0006955">
    <property type="term" value="P:immune response"/>
    <property type="evidence" value="ECO:0007669"/>
    <property type="project" value="InterPro"/>
</dbReference>
<dbReference type="Gene3D" id="2.40.50.40">
    <property type="match status" value="1"/>
</dbReference>
<dbReference type="SUPFAM" id="SSF54117">
    <property type="entry name" value="Interleukin 8-like chemokines"/>
    <property type="match status" value="1"/>
</dbReference>
<organism evidence="4 5">
    <name type="scientific">Cyprinodon variegatus</name>
    <name type="common">Sheepshead minnow</name>
    <dbReference type="NCBI Taxonomy" id="28743"/>
    <lineage>
        <taxon>Eukaryota</taxon>
        <taxon>Metazoa</taxon>
        <taxon>Chordata</taxon>
        <taxon>Craniata</taxon>
        <taxon>Vertebrata</taxon>
        <taxon>Euteleostomi</taxon>
        <taxon>Actinopterygii</taxon>
        <taxon>Neopterygii</taxon>
        <taxon>Teleostei</taxon>
        <taxon>Neoteleostei</taxon>
        <taxon>Acanthomorphata</taxon>
        <taxon>Ovalentaria</taxon>
        <taxon>Atherinomorphae</taxon>
        <taxon>Cyprinodontiformes</taxon>
        <taxon>Cyprinodontidae</taxon>
        <taxon>Cyprinodon</taxon>
    </lineage>
</organism>
<evidence type="ECO:0000256" key="2">
    <source>
        <dbReference type="SAM" id="MobiDB-lite"/>
    </source>
</evidence>
<keyword evidence="5" id="KW-1185">Reference proteome</keyword>
<evidence type="ECO:0000313" key="4">
    <source>
        <dbReference type="Ensembl" id="ENSCVAP00000018210.1"/>
    </source>
</evidence>
<dbReference type="InterPro" id="IPR001811">
    <property type="entry name" value="Chemokine_IL8-like_dom"/>
</dbReference>
<keyword evidence="1" id="KW-0202">Cytokine</keyword>
<dbReference type="Proteomes" id="UP000265020">
    <property type="component" value="Unassembled WGS sequence"/>
</dbReference>
<reference evidence="4" key="2">
    <citation type="submission" date="2025-09" db="UniProtKB">
        <authorList>
            <consortium name="Ensembl"/>
        </authorList>
    </citation>
    <scope>IDENTIFICATION</scope>
</reference>
<dbReference type="OMA" id="TQYEIIV"/>
<dbReference type="GO" id="GO:0008009">
    <property type="term" value="F:chemokine activity"/>
    <property type="evidence" value="ECO:0007669"/>
    <property type="project" value="InterPro"/>
</dbReference>
<feature type="domain" description="Chemokine interleukin-8-like" evidence="3">
    <location>
        <begin position="17"/>
        <end position="74"/>
    </location>
</feature>
<dbReference type="InterPro" id="IPR036048">
    <property type="entry name" value="Interleukin_8-like_sf"/>
</dbReference>
<proteinExistence type="predicted"/>
<dbReference type="GeneTree" id="ENSGT01140000282679"/>
<dbReference type="Pfam" id="PF00048">
    <property type="entry name" value="IL8"/>
    <property type="match status" value="1"/>
</dbReference>
<dbReference type="GO" id="GO:0005615">
    <property type="term" value="C:extracellular space"/>
    <property type="evidence" value="ECO:0007669"/>
    <property type="project" value="UniProtKB-KW"/>
</dbReference>